<reference evidence="1" key="2">
    <citation type="submission" date="2022-01" db="EMBL/GenBank/DDBJ databases">
        <authorList>
            <person name="Yamashiro T."/>
            <person name="Shiraishi A."/>
            <person name="Satake H."/>
            <person name="Nakayama K."/>
        </authorList>
    </citation>
    <scope>NUCLEOTIDE SEQUENCE</scope>
</reference>
<name>A0ABQ4Z4S6_9ASTR</name>
<organism evidence="1 2">
    <name type="scientific">Tanacetum coccineum</name>
    <dbReference type="NCBI Taxonomy" id="301880"/>
    <lineage>
        <taxon>Eukaryota</taxon>
        <taxon>Viridiplantae</taxon>
        <taxon>Streptophyta</taxon>
        <taxon>Embryophyta</taxon>
        <taxon>Tracheophyta</taxon>
        <taxon>Spermatophyta</taxon>
        <taxon>Magnoliopsida</taxon>
        <taxon>eudicotyledons</taxon>
        <taxon>Gunneridae</taxon>
        <taxon>Pentapetalae</taxon>
        <taxon>asterids</taxon>
        <taxon>campanulids</taxon>
        <taxon>Asterales</taxon>
        <taxon>Asteraceae</taxon>
        <taxon>Asteroideae</taxon>
        <taxon>Anthemideae</taxon>
        <taxon>Anthemidinae</taxon>
        <taxon>Tanacetum</taxon>
    </lineage>
</organism>
<accession>A0ABQ4Z4S6</accession>
<dbReference type="Proteomes" id="UP001151760">
    <property type="component" value="Unassembled WGS sequence"/>
</dbReference>
<evidence type="ECO:0000313" key="2">
    <source>
        <dbReference type="Proteomes" id="UP001151760"/>
    </source>
</evidence>
<proteinExistence type="predicted"/>
<comment type="caution">
    <text evidence="1">The sequence shown here is derived from an EMBL/GenBank/DDBJ whole genome shotgun (WGS) entry which is preliminary data.</text>
</comment>
<reference evidence="1" key="1">
    <citation type="journal article" date="2022" name="Int. J. Mol. Sci.">
        <title>Draft Genome of Tanacetum Coccineum: Genomic Comparison of Closely Related Tanacetum-Family Plants.</title>
        <authorList>
            <person name="Yamashiro T."/>
            <person name="Shiraishi A."/>
            <person name="Nakayama K."/>
            <person name="Satake H."/>
        </authorList>
    </citation>
    <scope>NUCLEOTIDE SEQUENCE</scope>
</reference>
<sequence>MIVIVVVMRKLSRNNICPLILQFSRMQRFLLYDITKPHVPSSSKQLEHVDDLGQDQHGGFTLSLLDSLLLKGLHTIKFIPLKCRLGFSQVLKGDLDKVICMPDNIFCWVSLLVLPLCILKTFFLRSNIECKLAIKRKHQEESIVNAIQSWSMPGGSLQLVRETFAESSPSLSPVDEEDLDLGERNIKQCKRKICDGHYTAAVRVLSSSGVAPYNHATLEDLNTKHPFKPAPSLLHLPIDSHHLIASPTIV</sequence>
<keyword evidence="2" id="KW-1185">Reference proteome</keyword>
<gene>
    <name evidence="1" type="ORF">Tco_0750671</name>
</gene>
<protein>
    <submittedName>
        <fullName evidence="1">Uncharacterized protein</fullName>
    </submittedName>
</protein>
<dbReference type="EMBL" id="BQNB010010952">
    <property type="protein sequence ID" value="GJS84130.1"/>
    <property type="molecule type" value="Genomic_DNA"/>
</dbReference>
<evidence type="ECO:0000313" key="1">
    <source>
        <dbReference type="EMBL" id="GJS84130.1"/>
    </source>
</evidence>